<feature type="compositionally biased region" description="Basic and acidic residues" evidence="1">
    <location>
        <begin position="27"/>
        <end position="54"/>
    </location>
</feature>
<dbReference type="RefSeq" id="WP_073709832.1">
    <property type="nucleotide sequence ID" value="NZ_MQSU01000002.1"/>
</dbReference>
<feature type="compositionally biased region" description="Polar residues" evidence="1">
    <location>
        <begin position="1"/>
        <end position="14"/>
    </location>
</feature>
<feature type="region of interest" description="Disordered" evidence="1">
    <location>
        <begin position="1"/>
        <end position="54"/>
    </location>
</feature>
<gene>
    <name evidence="3" type="ORF">BSR29_08260</name>
</gene>
<name>A0A1Q5PJA2_9ACTO</name>
<dbReference type="OrthoDB" id="5194448at2"/>
<reference evidence="3 4" key="1">
    <citation type="submission" date="2016-11" db="EMBL/GenBank/DDBJ databases">
        <title>Actinomyces gypaetusis sp. nov. isolated from the vulture Gypaetus barbatus in Qinghai Tibet Plateau China.</title>
        <authorList>
            <person name="Meng X."/>
        </authorList>
    </citation>
    <scope>NUCLEOTIDE SEQUENCE [LARGE SCALE GENOMIC DNA]</scope>
    <source>
        <strain evidence="3 4">VUL4_2</strain>
    </source>
</reference>
<dbReference type="EMBL" id="MQSV01000007">
    <property type="protein sequence ID" value="OKL45965.1"/>
    <property type="molecule type" value="Genomic_DNA"/>
</dbReference>
<dbReference type="Pfam" id="PF11241">
    <property type="entry name" value="DUF3043"/>
    <property type="match status" value="1"/>
</dbReference>
<evidence type="ECO:0000256" key="1">
    <source>
        <dbReference type="SAM" id="MobiDB-lite"/>
    </source>
</evidence>
<evidence type="ECO:0008006" key="5">
    <source>
        <dbReference type="Google" id="ProtNLM"/>
    </source>
</evidence>
<keyword evidence="4" id="KW-1185">Reference proteome</keyword>
<evidence type="ECO:0000313" key="3">
    <source>
        <dbReference type="EMBL" id="OKL45965.1"/>
    </source>
</evidence>
<organism evidence="3 4">
    <name type="scientific">Boudabousia liubingyangii</name>
    <dbReference type="NCBI Taxonomy" id="1921764"/>
    <lineage>
        <taxon>Bacteria</taxon>
        <taxon>Bacillati</taxon>
        <taxon>Actinomycetota</taxon>
        <taxon>Actinomycetes</taxon>
        <taxon>Actinomycetales</taxon>
        <taxon>Actinomycetaceae</taxon>
        <taxon>Boudabousia</taxon>
    </lineage>
</organism>
<accession>A0A1Q5PJA2</accession>
<dbReference type="InterPro" id="IPR021403">
    <property type="entry name" value="DUF3043"/>
</dbReference>
<protein>
    <recommendedName>
        <fullName evidence="5">DUF3043 domain-containing protein</fullName>
    </recommendedName>
</protein>
<dbReference type="AlphaFoldDB" id="A0A1Q5PJA2"/>
<feature type="transmembrane region" description="Helical" evidence="2">
    <location>
        <begin position="127"/>
        <end position="151"/>
    </location>
</feature>
<keyword evidence="2" id="KW-0472">Membrane</keyword>
<dbReference type="Proteomes" id="UP000186785">
    <property type="component" value="Unassembled WGS sequence"/>
</dbReference>
<comment type="caution">
    <text evidence="3">The sequence shown here is derived from an EMBL/GenBank/DDBJ whole genome shotgun (WGS) entry which is preliminary data.</text>
</comment>
<sequence>MHANDKVNNSESENPNGPKRKGRPTPKRKEAEAARRRDLVPADRKAEKQRIKELKQAERKRRDELFRRQQEAMRTGDERYMPLRDRGPARRFMRDYIDSRFTISEWMLPVAFIAIILMFVFSQNPVWQVYSLAGVYSFFFLAFFESIIMAWHCKRQIRTLHPQWEIPRWSGMYMFMRLIQLRALRNPRPQVARGERPGK</sequence>
<evidence type="ECO:0000313" key="4">
    <source>
        <dbReference type="Proteomes" id="UP000186785"/>
    </source>
</evidence>
<evidence type="ECO:0000256" key="2">
    <source>
        <dbReference type="SAM" id="Phobius"/>
    </source>
</evidence>
<keyword evidence="2" id="KW-1133">Transmembrane helix</keyword>
<feature type="transmembrane region" description="Helical" evidence="2">
    <location>
        <begin position="101"/>
        <end position="121"/>
    </location>
</feature>
<dbReference type="STRING" id="1921764.BSR28_04570"/>
<keyword evidence="2" id="KW-0812">Transmembrane</keyword>
<proteinExistence type="predicted"/>